<evidence type="ECO:0000313" key="1">
    <source>
        <dbReference type="EMBL" id="RVD81990.1"/>
    </source>
</evidence>
<proteinExistence type="predicted"/>
<comment type="caution">
    <text evidence="1">The sequence shown here is derived from an EMBL/GenBank/DDBJ whole genome shotgun (WGS) entry which is preliminary data.</text>
</comment>
<name>A0A436ZSR4_ARTFL</name>
<evidence type="ECO:0000313" key="2">
    <source>
        <dbReference type="Proteomes" id="UP000283090"/>
    </source>
</evidence>
<accession>A0A436ZSR4</accession>
<dbReference type="GeneID" id="93592145"/>
<dbReference type="AlphaFoldDB" id="A0A436ZSR4"/>
<dbReference type="Proteomes" id="UP000283090">
    <property type="component" value="Unassembled WGS sequence"/>
</dbReference>
<organism evidence="1 2">
    <name type="scientific">Arthrobotrys flagrans</name>
    <name type="common">Nematode-trapping fungus</name>
    <name type="synonym">Trichothecium flagrans</name>
    <dbReference type="NCBI Taxonomy" id="97331"/>
    <lineage>
        <taxon>Eukaryota</taxon>
        <taxon>Fungi</taxon>
        <taxon>Dikarya</taxon>
        <taxon>Ascomycota</taxon>
        <taxon>Pezizomycotina</taxon>
        <taxon>Orbiliomycetes</taxon>
        <taxon>Orbiliales</taxon>
        <taxon>Orbiliaceae</taxon>
        <taxon>Arthrobotrys</taxon>
    </lineage>
</organism>
<keyword evidence="2" id="KW-1185">Reference proteome</keyword>
<protein>
    <submittedName>
        <fullName evidence="1">Uncharacterized protein</fullName>
    </submittedName>
</protein>
<dbReference type="VEuPathDB" id="FungiDB:DFL_009834"/>
<dbReference type="EMBL" id="SAEB01000012">
    <property type="protein sequence ID" value="RVD81990.1"/>
    <property type="molecule type" value="Genomic_DNA"/>
</dbReference>
<reference evidence="1 2" key="1">
    <citation type="submission" date="2019-01" db="EMBL/GenBank/DDBJ databases">
        <title>Intercellular communication is required for trap formation in the nematode-trapping fungus Duddingtonia flagrans.</title>
        <authorList>
            <person name="Youssar L."/>
            <person name="Wernet V."/>
            <person name="Hensel N."/>
            <person name="Hildebrandt H.-G."/>
            <person name="Fischer R."/>
        </authorList>
    </citation>
    <scope>NUCLEOTIDE SEQUENCE [LARGE SCALE GENOMIC DNA]</scope>
    <source>
        <strain evidence="1 2">CBS H-5679</strain>
    </source>
</reference>
<sequence>MITQLVKEQWARLNIKWSGLNIKWANLTTQWRVIKWVAGSATAAFLGRMLFDFDVSLKVTALGEQVAAIKEQNANIQTNIQAQIQAQNANIQAQQANV</sequence>
<gene>
    <name evidence="1" type="ORF">DFL_009834</name>
</gene>
<dbReference type="RefSeq" id="XP_067487534.1">
    <property type="nucleotide sequence ID" value="XM_067639780.1"/>
</dbReference>